<keyword evidence="7" id="KW-1185">Reference proteome</keyword>
<evidence type="ECO:0000256" key="2">
    <source>
        <dbReference type="ARBA" id="ARBA00023125"/>
    </source>
</evidence>
<dbReference type="AlphaFoldDB" id="A0A7X0MR64"/>
<dbReference type="Gene3D" id="1.10.260.40">
    <property type="entry name" value="lambda repressor-like DNA-binding domains"/>
    <property type="match status" value="1"/>
</dbReference>
<dbReference type="SUPFAM" id="SSF47413">
    <property type="entry name" value="lambda repressor-like DNA-binding domains"/>
    <property type="match status" value="1"/>
</dbReference>
<dbReference type="Proteomes" id="UP000585437">
    <property type="component" value="Unassembled WGS sequence"/>
</dbReference>
<keyword evidence="1" id="KW-0805">Transcription regulation</keyword>
<keyword evidence="3" id="KW-0804">Transcription</keyword>
<dbReference type="GO" id="GO:0000976">
    <property type="term" value="F:transcription cis-regulatory region binding"/>
    <property type="evidence" value="ECO:0007669"/>
    <property type="project" value="TreeGrafter"/>
</dbReference>
<dbReference type="InterPro" id="IPR046335">
    <property type="entry name" value="LacI/GalR-like_sensor"/>
</dbReference>
<evidence type="ECO:0000256" key="1">
    <source>
        <dbReference type="ARBA" id="ARBA00023015"/>
    </source>
</evidence>
<dbReference type="InterPro" id="IPR010982">
    <property type="entry name" value="Lambda_DNA-bd_dom_sf"/>
</dbReference>
<organism evidence="6 7">
    <name type="scientific">Rhizobium soli</name>
    <dbReference type="NCBI Taxonomy" id="424798"/>
    <lineage>
        <taxon>Bacteria</taxon>
        <taxon>Pseudomonadati</taxon>
        <taxon>Pseudomonadota</taxon>
        <taxon>Alphaproteobacteria</taxon>
        <taxon>Hyphomicrobiales</taxon>
        <taxon>Rhizobiaceae</taxon>
        <taxon>Rhizobium/Agrobacterium group</taxon>
        <taxon>Rhizobium</taxon>
    </lineage>
</organism>
<accession>A0A7X0MR64</accession>
<dbReference type="SMART" id="SM00354">
    <property type="entry name" value="HTH_LACI"/>
    <property type="match status" value="1"/>
</dbReference>
<evidence type="ECO:0000256" key="4">
    <source>
        <dbReference type="SAM" id="MobiDB-lite"/>
    </source>
</evidence>
<feature type="region of interest" description="Disordered" evidence="4">
    <location>
        <begin position="1"/>
        <end position="40"/>
    </location>
</feature>
<gene>
    <name evidence="6" type="ORF">F4695_001911</name>
</gene>
<dbReference type="CDD" id="cd01392">
    <property type="entry name" value="HTH_LacI"/>
    <property type="match status" value="1"/>
</dbReference>
<sequence length="362" mass="40203">MPLDDRDDRGEDIDPDTLQQGRPARPHANRLPRDTAQKKPTLKTVAELTELAVTTVSRALSDDPQIALETRIRVRQAAEDVGYLPDRAAQRLRTGRTNVISLVLDPHEEILGYGTSMIRGMSAALRGTRYHLVITPHFSDTPQIDPVKHIVRNRMADGILFSRTEAADERVKFLMEQGFPFVCHGRTELATPHPYVDYDNYAFSYRAAKSLIAAGCRRLFIILPPAQFTFAHHMRHGFMTAVREEGVAFEISDRVSLDSKSDAIRDHVAERLAADDAPDGFICGGEVSAMAVMSAAYDTGRIIGQDVRLVAKQTSGLFDQVRPRIETIYEDLAEAGRLMAALLLKQMGGEVPVEELQALQTV</sequence>
<dbReference type="Pfam" id="PF00356">
    <property type="entry name" value="LacI"/>
    <property type="match status" value="1"/>
</dbReference>
<dbReference type="PANTHER" id="PTHR30146:SF109">
    <property type="entry name" value="HTH-TYPE TRANSCRIPTIONAL REGULATOR GALS"/>
    <property type="match status" value="1"/>
</dbReference>
<dbReference type="Gene3D" id="3.40.50.2300">
    <property type="match status" value="2"/>
</dbReference>
<dbReference type="PANTHER" id="PTHR30146">
    <property type="entry name" value="LACI-RELATED TRANSCRIPTIONAL REPRESSOR"/>
    <property type="match status" value="1"/>
</dbReference>
<comment type="caution">
    <text evidence="6">The sequence shown here is derived from an EMBL/GenBank/DDBJ whole genome shotgun (WGS) entry which is preliminary data.</text>
</comment>
<feature type="domain" description="HTH lacI-type" evidence="5">
    <location>
        <begin position="40"/>
        <end position="94"/>
    </location>
</feature>
<dbReference type="Pfam" id="PF13377">
    <property type="entry name" value="Peripla_BP_3"/>
    <property type="match status" value="1"/>
</dbReference>
<name>A0A7X0MR64_9HYPH</name>
<dbReference type="RefSeq" id="WP_082471978.1">
    <property type="nucleotide sequence ID" value="NZ_JACHBU010000003.1"/>
</dbReference>
<dbReference type="EMBL" id="JACHBU010000003">
    <property type="protein sequence ID" value="MBB6508562.1"/>
    <property type="molecule type" value="Genomic_DNA"/>
</dbReference>
<dbReference type="InterPro" id="IPR000843">
    <property type="entry name" value="HTH_LacI"/>
</dbReference>
<keyword evidence="2" id="KW-0238">DNA-binding</keyword>
<evidence type="ECO:0000259" key="5">
    <source>
        <dbReference type="PROSITE" id="PS50932"/>
    </source>
</evidence>
<protein>
    <submittedName>
        <fullName evidence="6">LacI family transcriptional regulator</fullName>
    </submittedName>
</protein>
<dbReference type="CDD" id="cd20009">
    <property type="entry name" value="PBP1_RafR-like"/>
    <property type="match status" value="1"/>
</dbReference>
<dbReference type="PROSITE" id="PS50932">
    <property type="entry name" value="HTH_LACI_2"/>
    <property type="match status" value="1"/>
</dbReference>
<evidence type="ECO:0000256" key="3">
    <source>
        <dbReference type="ARBA" id="ARBA00023163"/>
    </source>
</evidence>
<reference evidence="6 7" key="1">
    <citation type="submission" date="2020-08" db="EMBL/GenBank/DDBJ databases">
        <title>The Agave Microbiome: Exploring the role of microbial communities in plant adaptations to desert environments.</title>
        <authorList>
            <person name="Partida-Martinez L.P."/>
        </authorList>
    </citation>
    <scope>NUCLEOTIDE SEQUENCE [LARGE SCALE GENOMIC DNA]</scope>
    <source>
        <strain evidence="6 7">AS3.12</strain>
    </source>
</reference>
<evidence type="ECO:0000313" key="7">
    <source>
        <dbReference type="Proteomes" id="UP000585437"/>
    </source>
</evidence>
<dbReference type="InterPro" id="IPR028082">
    <property type="entry name" value="Peripla_BP_I"/>
</dbReference>
<proteinExistence type="predicted"/>
<evidence type="ECO:0000313" key="6">
    <source>
        <dbReference type="EMBL" id="MBB6508562.1"/>
    </source>
</evidence>
<dbReference type="GO" id="GO:0003700">
    <property type="term" value="F:DNA-binding transcription factor activity"/>
    <property type="evidence" value="ECO:0007669"/>
    <property type="project" value="TreeGrafter"/>
</dbReference>
<dbReference type="SUPFAM" id="SSF53822">
    <property type="entry name" value="Periplasmic binding protein-like I"/>
    <property type="match status" value="1"/>
</dbReference>